<evidence type="ECO:0000313" key="2">
    <source>
        <dbReference type="EMBL" id="GAV07257.1"/>
    </source>
</evidence>
<feature type="region of interest" description="Disordered" evidence="1">
    <location>
        <begin position="205"/>
        <end position="230"/>
    </location>
</feature>
<feature type="compositionally biased region" description="Low complexity" evidence="1">
    <location>
        <begin position="169"/>
        <end position="179"/>
    </location>
</feature>
<dbReference type="AlphaFoldDB" id="A0A1D1W112"/>
<keyword evidence="3" id="KW-1185">Reference proteome</keyword>
<reference evidence="2 3" key="1">
    <citation type="journal article" date="2016" name="Nat. Commun.">
        <title>Extremotolerant tardigrade genome and improved radiotolerance of human cultured cells by tardigrade-unique protein.</title>
        <authorList>
            <person name="Hashimoto T."/>
            <person name="Horikawa D.D."/>
            <person name="Saito Y."/>
            <person name="Kuwahara H."/>
            <person name="Kozuka-Hata H."/>
            <person name="Shin-I T."/>
            <person name="Minakuchi Y."/>
            <person name="Ohishi K."/>
            <person name="Motoyama A."/>
            <person name="Aizu T."/>
            <person name="Enomoto A."/>
            <person name="Kondo K."/>
            <person name="Tanaka S."/>
            <person name="Hara Y."/>
            <person name="Koshikawa S."/>
            <person name="Sagara H."/>
            <person name="Miura T."/>
            <person name="Yokobori S."/>
            <person name="Miyagawa K."/>
            <person name="Suzuki Y."/>
            <person name="Kubo T."/>
            <person name="Oyama M."/>
            <person name="Kohara Y."/>
            <person name="Fujiyama A."/>
            <person name="Arakawa K."/>
            <person name="Katayama T."/>
            <person name="Toyoda A."/>
            <person name="Kunieda T."/>
        </authorList>
    </citation>
    <scope>NUCLEOTIDE SEQUENCE [LARGE SCALE GENOMIC DNA]</scope>
    <source>
        <strain evidence="2 3">YOKOZUNA-1</strain>
    </source>
</reference>
<feature type="region of interest" description="Disordered" evidence="1">
    <location>
        <begin position="121"/>
        <end position="192"/>
    </location>
</feature>
<proteinExistence type="predicted"/>
<organism evidence="2 3">
    <name type="scientific">Ramazzottius varieornatus</name>
    <name type="common">Water bear</name>
    <name type="synonym">Tardigrade</name>
    <dbReference type="NCBI Taxonomy" id="947166"/>
    <lineage>
        <taxon>Eukaryota</taxon>
        <taxon>Metazoa</taxon>
        <taxon>Ecdysozoa</taxon>
        <taxon>Tardigrada</taxon>
        <taxon>Eutardigrada</taxon>
        <taxon>Parachela</taxon>
        <taxon>Hypsibioidea</taxon>
        <taxon>Ramazzottiidae</taxon>
        <taxon>Ramazzottius</taxon>
    </lineage>
</organism>
<protein>
    <submittedName>
        <fullName evidence="2">Uncharacterized protein</fullName>
    </submittedName>
</protein>
<dbReference type="Proteomes" id="UP000186922">
    <property type="component" value="Unassembled WGS sequence"/>
</dbReference>
<accession>A0A1D1W112</accession>
<gene>
    <name evidence="2" type="primary">RvY_17118-1</name>
    <name evidence="2" type="synonym">RvY_17118.1</name>
    <name evidence="2" type="ORF">RvY_17118</name>
</gene>
<name>A0A1D1W112_RAMVA</name>
<feature type="compositionally biased region" description="Low complexity" evidence="1">
    <location>
        <begin position="133"/>
        <end position="159"/>
    </location>
</feature>
<dbReference type="EMBL" id="BDGG01000014">
    <property type="protein sequence ID" value="GAV07257.1"/>
    <property type="molecule type" value="Genomic_DNA"/>
</dbReference>
<evidence type="ECO:0000313" key="3">
    <source>
        <dbReference type="Proteomes" id="UP000186922"/>
    </source>
</evidence>
<comment type="caution">
    <text evidence="2">The sequence shown here is derived from an EMBL/GenBank/DDBJ whole genome shotgun (WGS) entry which is preliminary data.</text>
</comment>
<evidence type="ECO:0000256" key="1">
    <source>
        <dbReference type="SAM" id="MobiDB-lite"/>
    </source>
</evidence>
<sequence length="262" mass="28408">MLFLGQEAGVLCFGKFYAIIRDEATKFHLFHSLKSLLAKRTDYSIKVQAALIGSLEKVMSHLSKAFVLDDIIPTLAEERLNYSTDCVNPLIGESKLFINLDTLIRDLLAQVEKKQRTKFKLEAPPILSPPGANTSSSLHNGGTSSASSSRRSSLNVNGGPHIIFTAGDSATSSRSSSPTRSRRSSYNPHPHIAPKAASTIFLNVEDHSSSRSKSSPVSPERRGSFLNFPGFPPGLNASQRRHSAVTIQAIGNQMVSLFAGRS</sequence>